<dbReference type="InterPro" id="IPR001155">
    <property type="entry name" value="OxRdtase_FMN_N"/>
</dbReference>
<dbReference type="InterPro" id="IPR045247">
    <property type="entry name" value="Oye-like"/>
</dbReference>
<dbReference type="GO" id="GO:0016628">
    <property type="term" value="F:oxidoreductase activity, acting on the CH-CH group of donors, NAD or NADP as acceptor"/>
    <property type="evidence" value="ECO:0007669"/>
    <property type="project" value="UniProtKB-ARBA"/>
</dbReference>
<dbReference type="InterPro" id="IPR013785">
    <property type="entry name" value="Aldolase_TIM"/>
</dbReference>
<evidence type="ECO:0000256" key="1">
    <source>
        <dbReference type="ARBA" id="ARBA00001917"/>
    </source>
</evidence>
<name>A0AAW1QPV7_9CHLO</name>
<keyword evidence="4" id="KW-0560">Oxidoreductase</keyword>
<proteinExistence type="inferred from homology"/>
<dbReference type="CDD" id="cd02933">
    <property type="entry name" value="OYE_like_FMN"/>
    <property type="match status" value="1"/>
</dbReference>
<keyword evidence="3" id="KW-0288">FMN</keyword>
<evidence type="ECO:0000313" key="7">
    <source>
        <dbReference type="Proteomes" id="UP001489004"/>
    </source>
</evidence>
<dbReference type="Pfam" id="PF00724">
    <property type="entry name" value="Oxidored_FMN"/>
    <property type="match status" value="1"/>
</dbReference>
<dbReference type="Proteomes" id="UP001489004">
    <property type="component" value="Unassembled WGS sequence"/>
</dbReference>
<comment type="cofactor">
    <cofactor evidence="1">
        <name>FMN</name>
        <dbReference type="ChEBI" id="CHEBI:58210"/>
    </cofactor>
</comment>
<accession>A0AAW1QPV7</accession>
<sequence length="402" mass="44364">MPSEPVTDASATCIAGTRAPQAARVKSMAPLNTPAPGSVDWLFQPMQIGRFMLKSRIVYAPLTRYRALNTVPGKEAALYYSQRTHEGALLISEATCISNRGHGHQHSPGIYTEEQIEAWKPVTRAVHDKGGIFFLQLWHVGRASHNAFQPNSDAPLSSSDIAIQGDIMTPEGPKPHPKPRALELAEIPGIIKQYVQAAKNALEAGFDGVEIHGAHGYLLAQFLMSSANKRTDRYGGSIENRARLVLEVTQAVVDAVGSDRTGIRLSPYTEFQDMWDPKAKELHLYLVKELAKLKLAYIHYTEPRGYELKEVEADKHLDVFRHAQGETPFLSTGSHNRETGIQAVDSGYADLVGYGRLFLANPDLPKRFKLNARLNPYNRKTFYIQDPVIGVGGHAAVHLAEA</sequence>
<protein>
    <recommendedName>
        <fullName evidence="5">NADH:flavin oxidoreductase/NADH oxidase N-terminal domain-containing protein</fullName>
    </recommendedName>
</protein>
<dbReference type="Gene3D" id="3.20.20.70">
    <property type="entry name" value="Aldolase class I"/>
    <property type="match status" value="1"/>
</dbReference>
<feature type="domain" description="NADH:flavin oxidoreductase/NADH oxidase N-terminal" evidence="5">
    <location>
        <begin position="42"/>
        <end position="372"/>
    </location>
</feature>
<evidence type="ECO:0000313" key="6">
    <source>
        <dbReference type="EMBL" id="KAK9823295.1"/>
    </source>
</evidence>
<keyword evidence="7" id="KW-1185">Reference proteome</keyword>
<organism evidence="6 7">
    <name type="scientific">[Myrmecia] bisecta</name>
    <dbReference type="NCBI Taxonomy" id="41462"/>
    <lineage>
        <taxon>Eukaryota</taxon>
        <taxon>Viridiplantae</taxon>
        <taxon>Chlorophyta</taxon>
        <taxon>core chlorophytes</taxon>
        <taxon>Trebouxiophyceae</taxon>
        <taxon>Trebouxiales</taxon>
        <taxon>Trebouxiaceae</taxon>
        <taxon>Myrmecia</taxon>
    </lineage>
</organism>
<evidence type="ECO:0000256" key="3">
    <source>
        <dbReference type="ARBA" id="ARBA00022643"/>
    </source>
</evidence>
<dbReference type="EMBL" id="JALJOR010000002">
    <property type="protein sequence ID" value="KAK9823295.1"/>
    <property type="molecule type" value="Genomic_DNA"/>
</dbReference>
<evidence type="ECO:0000259" key="5">
    <source>
        <dbReference type="Pfam" id="PF00724"/>
    </source>
</evidence>
<dbReference type="PANTHER" id="PTHR22893:SF91">
    <property type="entry name" value="NADPH DEHYDROGENASE 2-RELATED"/>
    <property type="match status" value="1"/>
</dbReference>
<dbReference type="GO" id="GO:0005829">
    <property type="term" value="C:cytosol"/>
    <property type="evidence" value="ECO:0007669"/>
    <property type="project" value="UniProtKB-ARBA"/>
</dbReference>
<evidence type="ECO:0000256" key="2">
    <source>
        <dbReference type="ARBA" id="ARBA00005979"/>
    </source>
</evidence>
<gene>
    <name evidence="6" type="ORF">WJX72_001698</name>
</gene>
<keyword evidence="3" id="KW-0285">Flavoprotein</keyword>
<dbReference type="GO" id="GO:0010181">
    <property type="term" value="F:FMN binding"/>
    <property type="evidence" value="ECO:0007669"/>
    <property type="project" value="InterPro"/>
</dbReference>
<comment type="caution">
    <text evidence="6">The sequence shown here is derived from an EMBL/GenBank/DDBJ whole genome shotgun (WGS) entry which is preliminary data.</text>
</comment>
<dbReference type="SUPFAM" id="SSF51395">
    <property type="entry name" value="FMN-linked oxidoreductases"/>
    <property type="match status" value="1"/>
</dbReference>
<dbReference type="PANTHER" id="PTHR22893">
    <property type="entry name" value="NADH OXIDOREDUCTASE-RELATED"/>
    <property type="match status" value="1"/>
</dbReference>
<dbReference type="FunFam" id="3.20.20.70:FF:000059">
    <property type="entry name" value="N-ethylmaleimide reductase, FMN-linked"/>
    <property type="match status" value="1"/>
</dbReference>
<reference evidence="6 7" key="1">
    <citation type="journal article" date="2024" name="Nat. Commun.">
        <title>Phylogenomics reveals the evolutionary origins of lichenization in chlorophyte algae.</title>
        <authorList>
            <person name="Puginier C."/>
            <person name="Libourel C."/>
            <person name="Otte J."/>
            <person name="Skaloud P."/>
            <person name="Haon M."/>
            <person name="Grisel S."/>
            <person name="Petersen M."/>
            <person name="Berrin J.G."/>
            <person name="Delaux P.M."/>
            <person name="Dal Grande F."/>
            <person name="Keller J."/>
        </authorList>
    </citation>
    <scope>NUCLEOTIDE SEQUENCE [LARGE SCALE GENOMIC DNA]</scope>
    <source>
        <strain evidence="6 7">SAG 2043</strain>
    </source>
</reference>
<comment type="similarity">
    <text evidence="2">Belongs to the NADH:flavin oxidoreductase/NADH oxidase family.</text>
</comment>
<evidence type="ECO:0000256" key="4">
    <source>
        <dbReference type="ARBA" id="ARBA00023002"/>
    </source>
</evidence>
<dbReference type="AlphaFoldDB" id="A0AAW1QPV7"/>